<comment type="caution">
    <text evidence="1">The sequence shown here is derived from an EMBL/GenBank/DDBJ whole genome shotgun (WGS) entry which is preliminary data.</text>
</comment>
<keyword evidence="2" id="KW-1185">Reference proteome</keyword>
<gene>
    <name evidence="1" type="ORF">H8S19_00615</name>
</gene>
<dbReference type="AlphaFoldDB" id="A0AAW3WZ42"/>
<dbReference type="Pfam" id="PF11010">
    <property type="entry name" value="DUF2848"/>
    <property type="match status" value="1"/>
</dbReference>
<reference evidence="1 2" key="1">
    <citation type="submission" date="2020-08" db="EMBL/GenBank/DDBJ databases">
        <title>Genome public.</title>
        <authorList>
            <person name="Liu C."/>
            <person name="Sun Q."/>
        </authorList>
    </citation>
    <scope>NUCLEOTIDE SEQUENCE [LARGE SCALE GENOMIC DNA]</scope>
    <source>
        <strain evidence="1 2">BX14</strain>
    </source>
</reference>
<sequence>MCFTVQGKNGEKPLELNYERVFAIGYAGRNIEKTMEHIKELERELGVPAPKKIPTIFQCGNYVLTQEKKLAFVGEKTCGEVEYVIVIKDKTIYIGLGSDHTDRELEAASVPKAKQICAKPICDTVWEYEDVKDHWDEIELHSWQTLDGTEVLYQEGTLADILPVETILKELDERVGGIDNCVIFSGTVPVKDGFRFGSKFRYEMEDKKLNRKLSSEYEVDVISEEER</sequence>
<dbReference type="EMBL" id="JACOOW010000001">
    <property type="protein sequence ID" value="MBC5655594.1"/>
    <property type="molecule type" value="Genomic_DNA"/>
</dbReference>
<dbReference type="InterPro" id="IPR036663">
    <property type="entry name" value="Fumarylacetoacetase_C_sf"/>
</dbReference>
<protein>
    <submittedName>
        <fullName evidence="1">DUF2848 family protein</fullName>
    </submittedName>
</protein>
<dbReference type="Proteomes" id="UP000653904">
    <property type="component" value="Unassembled WGS sequence"/>
</dbReference>
<dbReference type="SUPFAM" id="SSF56529">
    <property type="entry name" value="FAH"/>
    <property type="match status" value="1"/>
</dbReference>
<accession>A0AAW3WZ42</accession>
<proteinExistence type="predicted"/>
<name>A0AAW3WZ42_9CLOT</name>
<evidence type="ECO:0000313" key="1">
    <source>
        <dbReference type="EMBL" id="MBC5655594.1"/>
    </source>
</evidence>
<evidence type="ECO:0000313" key="2">
    <source>
        <dbReference type="Proteomes" id="UP000653904"/>
    </source>
</evidence>
<organism evidence="1 2">
    <name type="scientific">Clostridium segne</name>
    <dbReference type="NCBI Taxonomy" id="2763038"/>
    <lineage>
        <taxon>Bacteria</taxon>
        <taxon>Bacillati</taxon>
        <taxon>Bacillota</taxon>
        <taxon>Clostridia</taxon>
        <taxon>Eubacteriales</taxon>
        <taxon>Clostridiaceae</taxon>
        <taxon>Clostridium</taxon>
    </lineage>
</organism>
<dbReference type="InterPro" id="IPR021269">
    <property type="entry name" value="DUF2848"/>
</dbReference>
<dbReference type="GO" id="GO:0003824">
    <property type="term" value="F:catalytic activity"/>
    <property type="evidence" value="ECO:0007669"/>
    <property type="project" value="InterPro"/>
</dbReference>